<dbReference type="PANTHER" id="PTHR43033:SF1">
    <property type="entry name" value="TRNA(ILE)-LYSIDINE SYNTHASE-RELATED"/>
    <property type="match status" value="1"/>
</dbReference>
<sequence>MAVAVSGGGDSLALLHLLHDHGLAAAALTVDHGLRPEAADEARMVARICGELGLRHAVLQWRWDGEGNLSEAAREGRYSALADWCRDAGIGACALGHTRDDNIESFFMGLSRGAGLDGLCGMRPAFDRDGVRFHRPLLDASRESLRDVLHDRGVGWAEDPTNADTTYDRARIRAALATLDLPDGQIAQSIGNLAATRRDIGEELLHILTGHWRTDGPDIVIDLGAWTALTAEFRRRTLAAALRFHTAARHAPRAAAMMRIVARDWTGDPGPATLAGCTIGADGETIRIGREAAAVPPAVSTRETWDNRWTVEGTHSPDTVIRALGEAGVALLDPGWKSGTLPRRAMLAAPSVWRGDVLVHCPFGPLADPRAQEAWTCTSADDSQRFTAALRSA</sequence>
<evidence type="ECO:0000256" key="6">
    <source>
        <dbReference type="HAMAP-Rule" id="MF_01161"/>
    </source>
</evidence>
<dbReference type="HAMAP" id="MF_01161">
    <property type="entry name" value="tRNA_Ile_lys_synt"/>
    <property type="match status" value="1"/>
</dbReference>
<dbReference type="GO" id="GO:0032267">
    <property type="term" value="F:tRNA(Ile)-lysidine synthase activity"/>
    <property type="evidence" value="ECO:0007669"/>
    <property type="project" value="UniProtKB-EC"/>
</dbReference>
<keyword evidence="3 6" id="KW-0547">Nucleotide-binding</keyword>
<reference evidence="9" key="1">
    <citation type="journal article" date="2019" name="Int. J. Syst. Evol. Microbiol.">
        <title>The Global Catalogue of Microorganisms (GCM) 10K type strain sequencing project: providing services to taxonomists for standard genome sequencing and annotation.</title>
        <authorList>
            <consortium name="The Broad Institute Genomics Platform"/>
            <consortium name="The Broad Institute Genome Sequencing Center for Infectious Disease"/>
            <person name="Wu L."/>
            <person name="Ma J."/>
        </authorList>
    </citation>
    <scope>NUCLEOTIDE SEQUENCE [LARGE SCALE GENOMIC DNA]</scope>
    <source>
        <strain evidence="9">KCTC 52366</strain>
    </source>
</reference>
<comment type="function">
    <text evidence="6">Ligates lysine onto the cytidine present at position 34 of the AUA codon-specific tRNA(Ile) that contains the anticodon CAU, in an ATP-dependent manner. Cytidine is converted to lysidine, thus changing the amino acid specificity of the tRNA from methionine to isoleucine.</text>
</comment>
<dbReference type="RefSeq" id="WP_275633507.1">
    <property type="nucleotide sequence ID" value="NZ_JARGYD010000005.1"/>
</dbReference>
<evidence type="ECO:0000313" key="9">
    <source>
        <dbReference type="Proteomes" id="UP001595632"/>
    </source>
</evidence>
<feature type="domain" description="tRNA(Ile)-lysidine/2-thiocytidine synthase N-terminal" evidence="7">
    <location>
        <begin position="2"/>
        <end position="174"/>
    </location>
</feature>
<keyword evidence="2 6" id="KW-0819">tRNA processing</keyword>
<protein>
    <recommendedName>
        <fullName evidence="6">tRNA(Ile)-lysidine synthase</fullName>
        <ecNumber evidence="6">6.3.4.19</ecNumber>
    </recommendedName>
    <alternativeName>
        <fullName evidence="6">tRNA(Ile)-2-lysyl-cytidine synthase</fullName>
    </alternativeName>
    <alternativeName>
        <fullName evidence="6">tRNA(Ile)-lysidine synthetase</fullName>
    </alternativeName>
</protein>
<evidence type="ECO:0000313" key="8">
    <source>
        <dbReference type="EMBL" id="MFC3142716.1"/>
    </source>
</evidence>
<keyword evidence="1 6" id="KW-0436">Ligase</keyword>
<dbReference type="SUPFAM" id="SSF52402">
    <property type="entry name" value="Adenine nucleotide alpha hydrolases-like"/>
    <property type="match status" value="1"/>
</dbReference>
<keyword evidence="9" id="KW-1185">Reference proteome</keyword>
<name>A0ABV7GQZ6_9RHOB</name>
<dbReference type="EMBL" id="JBHRTB010000010">
    <property type="protein sequence ID" value="MFC3142716.1"/>
    <property type="molecule type" value="Genomic_DNA"/>
</dbReference>
<keyword evidence="6" id="KW-0963">Cytoplasm</keyword>
<dbReference type="Proteomes" id="UP001595632">
    <property type="component" value="Unassembled WGS sequence"/>
</dbReference>
<evidence type="ECO:0000256" key="3">
    <source>
        <dbReference type="ARBA" id="ARBA00022741"/>
    </source>
</evidence>
<accession>A0ABV7GQZ6</accession>
<gene>
    <name evidence="6 8" type="primary">tilS</name>
    <name evidence="8" type="ORF">ACFOGP_08345</name>
</gene>
<comment type="catalytic activity">
    <reaction evidence="5 6">
        <text>cytidine(34) in tRNA(Ile2) + L-lysine + ATP = lysidine(34) in tRNA(Ile2) + AMP + diphosphate + H(+)</text>
        <dbReference type="Rhea" id="RHEA:43744"/>
        <dbReference type="Rhea" id="RHEA-COMP:10625"/>
        <dbReference type="Rhea" id="RHEA-COMP:10670"/>
        <dbReference type="ChEBI" id="CHEBI:15378"/>
        <dbReference type="ChEBI" id="CHEBI:30616"/>
        <dbReference type="ChEBI" id="CHEBI:32551"/>
        <dbReference type="ChEBI" id="CHEBI:33019"/>
        <dbReference type="ChEBI" id="CHEBI:82748"/>
        <dbReference type="ChEBI" id="CHEBI:83665"/>
        <dbReference type="ChEBI" id="CHEBI:456215"/>
        <dbReference type="EC" id="6.3.4.19"/>
    </reaction>
</comment>
<organism evidence="8 9">
    <name type="scientific">Psychromarinibacter halotolerans</name>
    <dbReference type="NCBI Taxonomy" id="1775175"/>
    <lineage>
        <taxon>Bacteria</taxon>
        <taxon>Pseudomonadati</taxon>
        <taxon>Pseudomonadota</taxon>
        <taxon>Alphaproteobacteria</taxon>
        <taxon>Rhodobacterales</taxon>
        <taxon>Paracoccaceae</taxon>
        <taxon>Psychromarinibacter</taxon>
    </lineage>
</organism>
<dbReference type="InterPro" id="IPR012094">
    <property type="entry name" value="tRNA_Ile_lys_synt"/>
</dbReference>
<dbReference type="Pfam" id="PF01171">
    <property type="entry name" value="ATP_bind_3"/>
    <property type="match status" value="1"/>
</dbReference>
<dbReference type="NCBIfam" id="TIGR02432">
    <property type="entry name" value="lysidine_TilS_N"/>
    <property type="match status" value="1"/>
</dbReference>
<dbReference type="PANTHER" id="PTHR43033">
    <property type="entry name" value="TRNA(ILE)-LYSIDINE SYNTHASE-RELATED"/>
    <property type="match status" value="1"/>
</dbReference>
<comment type="similarity">
    <text evidence="6">Belongs to the tRNA(Ile)-lysidine synthase family.</text>
</comment>
<dbReference type="InterPro" id="IPR011063">
    <property type="entry name" value="TilS/TtcA_N"/>
</dbReference>
<evidence type="ECO:0000256" key="2">
    <source>
        <dbReference type="ARBA" id="ARBA00022694"/>
    </source>
</evidence>
<dbReference type="CDD" id="cd01992">
    <property type="entry name" value="TilS_N"/>
    <property type="match status" value="1"/>
</dbReference>
<evidence type="ECO:0000259" key="7">
    <source>
        <dbReference type="Pfam" id="PF01171"/>
    </source>
</evidence>
<feature type="binding site" evidence="6">
    <location>
        <begin position="6"/>
        <end position="11"/>
    </location>
    <ligand>
        <name>ATP</name>
        <dbReference type="ChEBI" id="CHEBI:30616"/>
    </ligand>
</feature>
<comment type="caution">
    <text evidence="8">The sequence shown here is derived from an EMBL/GenBank/DDBJ whole genome shotgun (WGS) entry which is preliminary data.</text>
</comment>
<comment type="domain">
    <text evidence="6">The N-terminal region contains the highly conserved SGGXDS motif, predicted to be a P-loop motif involved in ATP binding.</text>
</comment>
<evidence type="ECO:0000256" key="5">
    <source>
        <dbReference type="ARBA" id="ARBA00048539"/>
    </source>
</evidence>
<dbReference type="Gene3D" id="3.40.50.620">
    <property type="entry name" value="HUPs"/>
    <property type="match status" value="1"/>
</dbReference>
<evidence type="ECO:0000256" key="4">
    <source>
        <dbReference type="ARBA" id="ARBA00022840"/>
    </source>
</evidence>
<keyword evidence="4 6" id="KW-0067">ATP-binding</keyword>
<dbReference type="InterPro" id="IPR012795">
    <property type="entry name" value="tRNA_Ile_lys_synt_N"/>
</dbReference>
<dbReference type="EC" id="6.3.4.19" evidence="6"/>
<proteinExistence type="inferred from homology"/>
<comment type="subcellular location">
    <subcellularLocation>
        <location evidence="6">Cytoplasm</location>
    </subcellularLocation>
</comment>
<evidence type="ECO:0000256" key="1">
    <source>
        <dbReference type="ARBA" id="ARBA00022598"/>
    </source>
</evidence>
<dbReference type="InterPro" id="IPR014729">
    <property type="entry name" value="Rossmann-like_a/b/a_fold"/>
</dbReference>